<dbReference type="VEuPathDB" id="FungiDB:I7I51_05232"/>
<reference evidence="2" key="1">
    <citation type="submission" date="2021-01" db="EMBL/GenBank/DDBJ databases">
        <title>Chromosome-level genome assembly of a human fungal pathogen reveals clustering of transcriptionally co-regulated genes.</title>
        <authorList>
            <person name="Voorhies M."/>
            <person name="Cohen S."/>
            <person name="Shea T.P."/>
            <person name="Petrus S."/>
            <person name="Munoz J.F."/>
            <person name="Poplawski S."/>
            <person name="Goldman W.E."/>
            <person name="Michael T."/>
            <person name="Cuomo C.A."/>
            <person name="Sil A."/>
            <person name="Beyhan S."/>
        </authorList>
    </citation>
    <scope>NUCLEOTIDE SEQUENCE</scope>
    <source>
        <strain evidence="2">WU24</strain>
    </source>
</reference>
<dbReference type="Proteomes" id="UP000663671">
    <property type="component" value="Chromosome 4"/>
</dbReference>
<dbReference type="EMBL" id="CP069110">
    <property type="protein sequence ID" value="QSS60433.1"/>
    <property type="molecule type" value="Genomic_DNA"/>
</dbReference>
<feature type="chain" id="PRO_5034161546" evidence="1">
    <location>
        <begin position="25"/>
        <end position="157"/>
    </location>
</feature>
<dbReference type="AlphaFoldDB" id="A0A8A1M6R2"/>
<gene>
    <name evidence="2" type="ORF">I7I51_05232</name>
</gene>
<proteinExistence type="predicted"/>
<evidence type="ECO:0000313" key="2">
    <source>
        <dbReference type="EMBL" id="QSS60433.1"/>
    </source>
</evidence>
<accession>A0A8A1M6R2</accession>
<organism evidence="2 3">
    <name type="scientific">Ajellomyces capsulatus</name>
    <name type="common">Darling's disease fungus</name>
    <name type="synonym">Histoplasma capsulatum</name>
    <dbReference type="NCBI Taxonomy" id="5037"/>
    <lineage>
        <taxon>Eukaryota</taxon>
        <taxon>Fungi</taxon>
        <taxon>Dikarya</taxon>
        <taxon>Ascomycota</taxon>
        <taxon>Pezizomycotina</taxon>
        <taxon>Eurotiomycetes</taxon>
        <taxon>Eurotiomycetidae</taxon>
        <taxon>Onygenales</taxon>
        <taxon>Ajellomycetaceae</taxon>
        <taxon>Histoplasma</taxon>
    </lineage>
</organism>
<protein>
    <submittedName>
        <fullName evidence="2">Uncharacterized protein</fullName>
    </submittedName>
</protein>
<sequence length="157" mass="18192">MLVAKECFLIWIYVVILNPKVVHLWSPQQREVEPVPQIVLAKKVKKKPSPWLQEIYYARVEYTYHMPAISRFETQVEFLQSWLPKTPAGPSSQAHLNCKWLMVAGGARGWYRIINWNDEFNFNACSTGFPPAVHYAKPLARARDGTRESQPHEWIGA</sequence>
<name>A0A8A1M6R2_AJECA</name>
<keyword evidence="1" id="KW-0732">Signal</keyword>
<evidence type="ECO:0000313" key="3">
    <source>
        <dbReference type="Proteomes" id="UP000663671"/>
    </source>
</evidence>
<feature type="signal peptide" evidence="1">
    <location>
        <begin position="1"/>
        <end position="24"/>
    </location>
</feature>
<evidence type="ECO:0000256" key="1">
    <source>
        <dbReference type="SAM" id="SignalP"/>
    </source>
</evidence>